<accession>A0A9P0MQC4</accession>
<dbReference type="SMART" id="SM01329">
    <property type="entry name" value="Iso_dh"/>
    <property type="match status" value="1"/>
</dbReference>
<dbReference type="AlphaFoldDB" id="A0A9P0MQC4"/>
<sequence>MNIGTKIRPLINYCKRSYVVPWKAIKYEKKGRKERKLEKYGGKFNLAIIMGIGKSRDLMRALEDLLRCCGAPLAWEMVSEKIEDDKSFENMIMAIKRNGVAIKGNLDKETVFDENFLPEISKNMAVKRVLDLHSVITEFKSFQGLEKKMKIHRNVDLVIVRQNTEGDYMMLEHSPSKKIAEHLRVITLNNSERVSETAFQYAEKKNRRKIYCLHKRRVLPLSEKVFIDGFLLAASKYPHIPYEIMDVNQGFRAFLKNPKALDVVVTNSLDGTMLKSVLLGMFGSPSLVAGSNIGDDAVVFEPAVRYKSLNFENPTAHFLSGVLLLEHLGLSLFGDAIRKSLEEVFLDGAFTKDLGGNETLSTFTTKVIEKLQKKVPYTLCAYNKIPSITCSHKPIDPYQTIHL</sequence>
<dbReference type="EMBL" id="OV725080">
    <property type="protein sequence ID" value="CAH1399116.1"/>
    <property type="molecule type" value="Genomic_DNA"/>
</dbReference>
<keyword evidence="5" id="KW-1185">Reference proteome</keyword>
<evidence type="ECO:0000256" key="2">
    <source>
        <dbReference type="ARBA" id="ARBA00022532"/>
    </source>
</evidence>
<dbReference type="GO" id="GO:0006102">
    <property type="term" value="P:isocitrate metabolic process"/>
    <property type="evidence" value="ECO:0007669"/>
    <property type="project" value="TreeGrafter"/>
</dbReference>
<dbReference type="GO" id="GO:0005739">
    <property type="term" value="C:mitochondrion"/>
    <property type="evidence" value="ECO:0007669"/>
    <property type="project" value="TreeGrafter"/>
</dbReference>
<proteinExistence type="inferred from homology"/>
<dbReference type="PANTHER" id="PTHR11835:SF42">
    <property type="entry name" value="ISOCITRATE DEHYDROGENASE [NAD] SUBUNIT BETA, MITOCHONDRIAL"/>
    <property type="match status" value="1"/>
</dbReference>
<dbReference type="Gene3D" id="3.40.718.10">
    <property type="entry name" value="Isopropylmalate Dehydrogenase"/>
    <property type="match status" value="1"/>
</dbReference>
<reference evidence="4" key="1">
    <citation type="submission" date="2022-01" db="EMBL/GenBank/DDBJ databases">
        <authorList>
            <person name="King R."/>
        </authorList>
    </citation>
    <scope>NUCLEOTIDE SEQUENCE</scope>
</reference>
<gene>
    <name evidence="4" type="ORF">NEZAVI_LOCUS8638</name>
</gene>
<protein>
    <recommendedName>
        <fullName evidence="3">Isopropylmalate dehydrogenase-like domain-containing protein</fullName>
    </recommendedName>
</protein>
<organism evidence="4 5">
    <name type="scientific">Nezara viridula</name>
    <name type="common">Southern green stink bug</name>
    <name type="synonym">Cimex viridulus</name>
    <dbReference type="NCBI Taxonomy" id="85310"/>
    <lineage>
        <taxon>Eukaryota</taxon>
        <taxon>Metazoa</taxon>
        <taxon>Ecdysozoa</taxon>
        <taxon>Arthropoda</taxon>
        <taxon>Hexapoda</taxon>
        <taxon>Insecta</taxon>
        <taxon>Pterygota</taxon>
        <taxon>Neoptera</taxon>
        <taxon>Paraneoptera</taxon>
        <taxon>Hemiptera</taxon>
        <taxon>Heteroptera</taxon>
        <taxon>Panheteroptera</taxon>
        <taxon>Pentatomomorpha</taxon>
        <taxon>Pentatomoidea</taxon>
        <taxon>Pentatomidae</taxon>
        <taxon>Pentatominae</taxon>
        <taxon>Nezara</taxon>
    </lineage>
</organism>
<dbReference type="Pfam" id="PF00180">
    <property type="entry name" value="Iso_dh"/>
    <property type="match status" value="1"/>
</dbReference>
<feature type="domain" description="Isopropylmalate dehydrogenase-like" evidence="3">
    <location>
        <begin position="45"/>
        <end position="367"/>
    </location>
</feature>
<dbReference type="SUPFAM" id="SSF53659">
    <property type="entry name" value="Isocitrate/Isopropylmalate dehydrogenase-like"/>
    <property type="match status" value="1"/>
</dbReference>
<evidence type="ECO:0000313" key="5">
    <source>
        <dbReference type="Proteomes" id="UP001152798"/>
    </source>
</evidence>
<name>A0A9P0MQC4_NEZVI</name>
<dbReference type="Proteomes" id="UP001152798">
    <property type="component" value="Chromosome 4"/>
</dbReference>
<comment type="similarity">
    <text evidence="1">Belongs to the isocitrate and isopropylmalate dehydrogenases family.</text>
</comment>
<evidence type="ECO:0000259" key="3">
    <source>
        <dbReference type="SMART" id="SM01329"/>
    </source>
</evidence>
<dbReference type="PANTHER" id="PTHR11835">
    <property type="entry name" value="DECARBOXYLATING DEHYDROGENASES-ISOCITRATE, ISOPROPYLMALATE, TARTRATE"/>
    <property type="match status" value="1"/>
</dbReference>
<dbReference type="GO" id="GO:0006099">
    <property type="term" value="P:tricarboxylic acid cycle"/>
    <property type="evidence" value="ECO:0007669"/>
    <property type="project" value="UniProtKB-KW"/>
</dbReference>
<dbReference type="InterPro" id="IPR024084">
    <property type="entry name" value="IsoPropMal-DH-like_dom"/>
</dbReference>
<evidence type="ECO:0000256" key="1">
    <source>
        <dbReference type="ARBA" id="ARBA00007769"/>
    </source>
</evidence>
<evidence type="ECO:0000313" key="4">
    <source>
        <dbReference type="EMBL" id="CAH1399116.1"/>
    </source>
</evidence>
<keyword evidence="2" id="KW-0816">Tricarboxylic acid cycle</keyword>
<dbReference type="OrthoDB" id="419183at2759"/>